<dbReference type="InterPro" id="IPR013783">
    <property type="entry name" value="Ig-like_fold"/>
</dbReference>
<keyword evidence="3 6" id="KW-0732">Signal</keyword>
<evidence type="ECO:0000256" key="6">
    <source>
        <dbReference type="SAM" id="SignalP"/>
    </source>
</evidence>
<sequence length="178" mass="19889">MGVRATLAVLLLFIATVEAGDGKGGVEFWREEFRMTCPQTGTWYKKNGEPSLETEKDYLKLTYDGKNKGSFYCEYGEGKTDKTKYYFYVKGKACENCFELDGRLFGLVIVVDMLGTAGLMIFIFSCTKKKSSAQPSHTSKAPARSGGRGPPVPNPDYETLNLQNRAQDHYSFLNRTGQ</sequence>
<proteinExistence type="evidence at transcript level"/>
<reference evidence="7" key="1">
    <citation type="submission" date="2016-12" db="EMBL/GenBank/DDBJ databases">
        <authorList>
            <person name="Song W.-J."/>
            <person name="Kurnit D.M."/>
        </authorList>
    </citation>
    <scope>NUCLEOTIDE SEQUENCE</scope>
</reference>
<reference evidence="7" key="2">
    <citation type="journal article" date="2017" name="Fish Shellfish Immunol.">
        <title>Grouper (Epinephelus coioides) TCR signaling pathway was involved in response against Cryptocaryon irritans infection.</title>
        <authorList>
            <person name="Li Z.X."/>
            <person name="Li Y.W."/>
            <person name="Xu S."/>
            <person name="Xu Y."/>
            <person name="Mo Z.Q."/>
            <person name="Dan X.M."/>
            <person name="Luo X.C."/>
        </authorList>
    </citation>
    <scope>NUCLEOTIDE SEQUENCE</scope>
</reference>
<name>A0A1V0D7H6_EPICO</name>
<dbReference type="EMBL" id="KY387598">
    <property type="protein sequence ID" value="ARA90651.1"/>
    <property type="molecule type" value="mRNA"/>
</dbReference>
<keyword evidence="5" id="KW-0472">Membrane</keyword>
<feature type="transmembrane region" description="Helical" evidence="5">
    <location>
        <begin position="104"/>
        <end position="124"/>
    </location>
</feature>
<dbReference type="AlphaFoldDB" id="A0A1V0D7H6"/>
<evidence type="ECO:0000256" key="4">
    <source>
        <dbReference type="SAM" id="MobiDB-lite"/>
    </source>
</evidence>
<evidence type="ECO:0000256" key="3">
    <source>
        <dbReference type="ARBA" id="ARBA00022729"/>
    </source>
</evidence>
<evidence type="ECO:0000256" key="5">
    <source>
        <dbReference type="SAM" id="Phobius"/>
    </source>
</evidence>
<keyword evidence="5" id="KW-1133">Transmembrane helix</keyword>
<feature type="signal peptide" evidence="6">
    <location>
        <begin position="1"/>
        <end position="19"/>
    </location>
</feature>
<dbReference type="Gene3D" id="2.60.40.10">
    <property type="entry name" value="Immunoglobulins"/>
    <property type="match status" value="1"/>
</dbReference>
<evidence type="ECO:0000313" key="7">
    <source>
        <dbReference type="EMBL" id="ARA90651.1"/>
    </source>
</evidence>
<feature type="region of interest" description="Disordered" evidence="4">
    <location>
        <begin position="132"/>
        <end position="159"/>
    </location>
</feature>
<comment type="subcellular location">
    <subcellularLocation>
        <location evidence="1">Cell membrane</location>
        <topology evidence="1">Single-pass type I membrane protein</topology>
    </subcellularLocation>
</comment>
<dbReference type="GO" id="GO:0009897">
    <property type="term" value="C:external side of plasma membrane"/>
    <property type="evidence" value="ECO:0007669"/>
    <property type="project" value="TreeGrafter"/>
</dbReference>
<evidence type="ECO:0000256" key="1">
    <source>
        <dbReference type="ARBA" id="ARBA00004251"/>
    </source>
</evidence>
<accession>A0A1V0D7H6</accession>
<feature type="chain" id="PRO_5012007611" evidence="6">
    <location>
        <begin position="20"/>
        <end position="178"/>
    </location>
</feature>
<dbReference type="GO" id="GO:0042105">
    <property type="term" value="C:alpha-beta T cell receptor complex"/>
    <property type="evidence" value="ECO:0007669"/>
    <property type="project" value="TreeGrafter"/>
</dbReference>
<keyword evidence="5" id="KW-0812">Transmembrane</keyword>
<dbReference type="Pfam" id="PF16681">
    <property type="entry name" value="Ig_5"/>
    <property type="match status" value="1"/>
</dbReference>
<evidence type="ECO:0000256" key="2">
    <source>
        <dbReference type="ARBA" id="ARBA00022475"/>
    </source>
</evidence>
<dbReference type="GO" id="GO:0004888">
    <property type="term" value="F:transmembrane signaling receptor activity"/>
    <property type="evidence" value="ECO:0007669"/>
    <property type="project" value="TreeGrafter"/>
</dbReference>
<protein>
    <submittedName>
        <fullName evidence="7">CD3 epsilon</fullName>
    </submittedName>
</protein>
<organism evidence="7">
    <name type="scientific">Epinephelus coioides</name>
    <name type="common">Orange-spotted grouper</name>
    <name type="synonym">Epinephelus nebulosus</name>
    <dbReference type="NCBI Taxonomy" id="94232"/>
    <lineage>
        <taxon>Eukaryota</taxon>
        <taxon>Metazoa</taxon>
        <taxon>Chordata</taxon>
        <taxon>Craniata</taxon>
        <taxon>Vertebrata</taxon>
        <taxon>Euteleostomi</taxon>
        <taxon>Actinopterygii</taxon>
        <taxon>Neopterygii</taxon>
        <taxon>Teleostei</taxon>
        <taxon>Neoteleostei</taxon>
        <taxon>Acanthomorphata</taxon>
        <taxon>Eupercaria</taxon>
        <taxon>Perciformes</taxon>
        <taxon>Serranoidei</taxon>
        <taxon>Serranidae</taxon>
        <taxon>Epinephelinae</taxon>
        <taxon>Epinephelini</taxon>
        <taxon>Epinephelus</taxon>
    </lineage>
</organism>
<keyword evidence="2" id="KW-1003">Cell membrane</keyword>
<dbReference type="InterPro" id="IPR015484">
    <property type="entry name" value="CD3_esu/gsu/dsu"/>
</dbReference>
<dbReference type="PANTHER" id="PTHR10570:SF9">
    <property type="entry name" value="T-CELL SURFACE GLYCOPROTEIN CD3 EPSILON CHAIN"/>
    <property type="match status" value="1"/>
</dbReference>
<dbReference type="PANTHER" id="PTHR10570">
    <property type="entry name" value="T-CELL SURFACE GLYCOPROTEIN CD3 GAMMA CHAIN / DELTA CHAIN"/>
    <property type="match status" value="1"/>
</dbReference>
<dbReference type="GO" id="GO:0007166">
    <property type="term" value="P:cell surface receptor signaling pathway"/>
    <property type="evidence" value="ECO:0007669"/>
    <property type="project" value="TreeGrafter"/>
</dbReference>
<dbReference type="GO" id="GO:0045059">
    <property type="term" value="P:positive thymic T cell selection"/>
    <property type="evidence" value="ECO:0007669"/>
    <property type="project" value="TreeGrafter"/>
</dbReference>